<dbReference type="EMBL" id="LN887698">
    <property type="protein sequence ID" value="CUR41860.1"/>
    <property type="molecule type" value="Genomic_DNA"/>
</dbReference>
<name>A0A0U5JYA5_LIMRT</name>
<protein>
    <submittedName>
        <fullName evidence="1">Uncharacterized protein</fullName>
    </submittedName>
</protein>
<accession>A0A0U5JYA5</accession>
<dbReference type="AlphaFoldDB" id="A0A0U5JYA5"/>
<sequence length="56" mass="6201">MKHAINASNIETLIPAKGGYDSLIAKCEDGYEVIALLPGTINKYFSKKFRKEKADV</sequence>
<gene>
    <name evidence="1" type="ORF">LRLP16767_LRLP167_00177</name>
</gene>
<evidence type="ECO:0000313" key="1">
    <source>
        <dbReference type="EMBL" id="CUR41860.1"/>
    </source>
</evidence>
<organism evidence="1">
    <name type="scientific">Limosilactobacillus reuteri</name>
    <name type="common">Lactobacillus reuteri</name>
    <dbReference type="NCBI Taxonomy" id="1598"/>
    <lineage>
        <taxon>Bacteria</taxon>
        <taxon>Bacillati</taxon>
        <taxon>Bacillota</taxon>
        <taxon>Bacilli</taxon>
        <taxon>Lactobacillales</taxon>
        <taxon>Lactobacillaceae</taxon>
        <taxon>Limosilactobacillus</taxon>
    </lineage>
</organism>
<reference evidence="1" key="1">
    <citation type="submission" date="2015-10" db="EMBL/GenBank/DDBJ databases">
        <authorList>
            <person name="Gilbert D.G."/>
        </authorList>
    </citation>
    <scope>NUCLEOTIDE SEQUENCE</scope>
    <source>
        <strain evidence="1">Lp167-67</strain>
    </source>
</reference>
<proteinExistence type="predicted"/>